<dbReference type="PANTHER" id="PTHR43004:SF19">
    <property type="entry name" value="BINDING MONOOXYGENASE, PUTATIVE (JCVI)-RELATED"/>
    <property type="match status" value="1"/>
</dbReference>
<organism evidence="6 7">
    <name type="scientific">Catenulispora pinistramenti</name>
    <dbReference type="NCBI Taxonomy" id="2705254"/>
    <lineage>
        <taxon>Bacteria</taxon>
        <taxon>Bacillati</taxon>
        <taxon>Actinomycetota</taxon>
        <taxon>Actinomycetes</taxon>
        <taxon>Catenulisporales</taxon>
        <taxon>Catenulisporaceae</taxon>
        <taxon>Catenulispora</taxon>
    </lineage>
</organism>
<dbReference type="PRINTS" id="PR00420">
    <property type="entry name" value="RNGMNOXGNASE"/>
</dbReference>
<dbReference type="Proteomes" id="UP000730482">
    <property type="component" value="Unassembled WGS sequence"/>
</dbReference>
<dbReference type="InterPro" id="IPR050641">
    <property type="entry name" value="RIFMO-like"/>
</dbReference>
<dbReference type="Gene3D" id="3.40.30.120">
    <property type="match status" value="1"/>
</dbReference>
<feature type="compositionally biased region" description="Basic and acidic residues" evidence="4">
    <location>
        <begin position="369"/>
        <end position="379"/>
    </location>
</feature>
<keyword evidence="2" id="KW-0285">Flavoprotein</keyword>
<gene>
    <name evidence="6" type="ORF">KGQ19_15260</name>
</gene>
<accession>A0ABS5KQB1</accession>
<dbReference type="Gene3D" id="3.30.9.10">
    <property type="entry name" value="D-Amino Acid Oxidase, subunit A, domain 2"/>
    <property type="match status" value="1"/>
</dbReference>
<sequence>MPVLIVGAGLAGLSSAAFLAARGVDVLLVERHPGTSLFPAAVGQNLRTMELLGFGGIAERVPMLPPGLSAFRVRIAATLPGPTFHETVSETDTSQVNALSPARLGTAGQDKMEPILRRRAEELGADLRFDTELVSFGQDDDGVTAVLRDRDGLTSEVRAAYLVAADGNRSGVREALGVGRHGSGTLGHNVSIIFDVDLAGLLDPEPPTLHVLHNEHANGVFITVDAAVNRHLYSVNYDPAAGQSPEDFTPERCVELIRLITELPDLEPDIRAVRPWDTAAMVADRFRVGRVLLAGDAAKVTPPSGGLGGNTAIGDAYDLAWKLAAVLDSTAGPELLDTYDAERRPIADRVVLEAERLAGNRGPATAGDGGREGEELSDEQRAARLVLGFRYRSAAVISDPADEDSADTDSAGTDSAGTDSAGTDSSDTDSAGTDSSDTDSADTYSTDPEDPNHPSGRPGFRAPHVWLHRDGEKLSTVDLFGHGFVLLTGAEGGIWTAAADDVAARLGITLQAHTIAEDLTGYGIEASGASLVRPDGVIAWRTTEAPDDPAAVLLQALTTVLAR</sequence>
<dbReference type="RefSeq" id="WP_212009796.1">
    <property type="nucleotide sequence ID" value="NZ_JAAFYZ010000044.1"/>
</dbReference>
<evidence type="ECO:0000256" key="1">
    <source>
        <dbReference type="ARBA" id="ARBA00001974"/>
    </source>
</evidence>
<protein>
    <submittedName>
        <fullName evidence="6">FAD-dependent monooxygenase</fullName>
    </submittedName>
</protein>
<proteinExistence type="predicted"/>
<dbReference type="PANTHER" id="PTHR43004">
    <property type="entry name" value="TRK SYSTEM POTASSIUM UPTAKE PROTEIN"/>
    <property type="match status" value="1"/>
</dbReference>
<evidence type="ECO:0000313" key="6">
    <source>
        <dbReference type="EMBL" id="MBS2548224.1"/>
    </source>
</evidence>
<reference evidence="6 7" key="1">
    <citation type="submission" date="2020-02" db="EMBL/GenBank/DDBJ databases">
        <title>Acidophilic actinobacteria isolated from forest soil.</title>
        <authorList>
            <person name="Golinska P."/>
        </authorList>
    </citation>
    <scope>NUCLEOTIDE SEQUENCE [LARGE SCALE GENOMIC DNA]</scope>
    <source>
        <strain evidence="6 7">NL8</strain>
    </source>
</reference>
<dbReference type="InterPro" id="IPR002938">
    <property type="entry name" value="FAD-bd"/>
</dbReference>
<comment type="caution">
    <text evidence="6">The sequence shown here is derived from an EMBL/GenBank/DDBJ whole genome shotgun (WGS) entry which is preliminary data.</text>
</comment>
<dbReference type="EMBL" id="JAAFYZ010000044">
    <property type="protein sequence ID" value="MBS2548224.1"/>
    <property type="molecule type" value="Genomic_DNA"/>
</dbReference>
<evidence type="ECO:0000256" key="3">
    <source>
        <dbReference type="ARBA" id="ARBA00022827"/>
    </source>
</evidence>
<keyword evidence="3" id="KW-0274">FAD</keyword>
<evidence type="ECO:0000313" key="7">
    <source>
        <dbReference type="Proteomes" id="UP000730482"/>
    </source>
</evidence>
<dbReference type="InterPro" id="IPR036188">
    <property type="entry name" value="FAD/NAD-bd_sf"/>
</dbReference>
<keyword evidence="7" id="KW-1185">Reference proteome</keyword>
<feature type="domain" description="FAD-binding" evidence="5">
    <location>
        <begin position="2"/>
        <end position="351"/>
    </location>
</feature>
<name>A0ABS5KQB1_9ACTN</name>
<feature type="compositionally biased region" description="Low complexity" evidence="4">
    <location>
        <begin position="408"/>
        <end position="435"/>
    </location>
</feature>
<feature type="region of interest" description="Disordered" evidence="4">
    <location>
        <begin position="399"/>
        <end position="463"/>
    </location>
</feature>
<dbReference type="Pfam" id="PF01494">
    <property type="entry name" value="FAD_binding_3"/>
    <property type="match status" value="1"/>
</dbReference>
<keyword evidence="6" id="KW-0503">Monooxygenase</keyword>
<dbReference type="GO" id="GO:0004497">
    <property type="term" value="F:monooxygenase activity"/>
    <property type="evidence" value="ECO:0007669"/>
    <property type="project" value="UniProtKB-KW"/>
</dbReference>
<keyword evidence="6" id="KW-0560">Oxidoreductase</keyword>
<dbReference type="Pfam" id="PF21274">
    <property type="entry name" value="Rng_hyd_C"/>
    <property type="match status" value="1"/>
</dbReference>
<evidence type="ECO:0000256" key="2">
    <source>
        <dbReference type="ARBA" id="ARBA00022630"/>
    </source>
</evidence>
<dbReference type="Gene3D" id="3.50.50.60">
    <property type="entry name" value="FAD/NAD(P)-binding domain"/>
    <property type="match status" value="1"/>
</dbReference>
<evidence type="ECO:0000256" key="4">
    <source>
        <dbReference type="SAM" id="MobiDB-lite"/>
    </source>
</evidence>
<evidence type="ECO:0000259" key="5">
    <source>
        <dbReference type="Pfam" id="PF01494"/>
    </source>
</evidence>
<dbReference type="SUPFAM" id="SSF51905">
    <property type="entry name" value="FAD/NAD(P)-binding domain"/>
    <property type="match status" value="1"/>
</dbReference>
<feature type="region of interest" description="Disordered" evidence="4">
    <location>
        <begin position="357"/>
        <end position="379"/>
    </location>
</feature>
<comment type="cofactor">
    <cofactor evidence="1">
        <name>FAD</name>
        <dbReference type="ChEBI" id="CHEBI:57692"/>
    </cofactor>
</comment>